<proteinExistence type="predicted"/>
<dbReference type="GO" id="GO:0016020">
    <property type="term" value="C:membrane"/>
    <property type="evidence" value="ECO:0007669"/>
    <property type="project" value="UniProtKB-SubCell"/>
</dbReference>
<reference evidence="6" key="1">
    <citation type="submission" date="2019-04" db="EMBL/GenBank/DDBJ databases">
        <title>Sequencing of skin fungus with MAO and IRED activity.</title>
        <authorList>
            <person name="Marsaioli A.J."/>
            <person name="Bonatto J.M.C."/>
            <person name="Reis Junior O."/>
        </authorList>
    </citation>
    <scope>NUCLEOTIDE SEQUENCE</scope>
    <source>
        <strain evidence="6">28M1</strain>
    </source>
</reference>
<feature type="transmembrane region" description="Helical" evidence="5">
    <location>
        <begin position="188"/>
        <end position="209"/>
    </location>
</feature>
<feature type="transmembrane region" description="Helical" evidence="5">
    <location>
        <begin position="342"/>
        <end position="359"/>
    </location>
</feature>
<dbReference type="OrthoDB" id="3358017at2759"/>
<keyword evidence="3 5" id="KW-1133">Transmembrane helix</keyword>
<feature type="transmembrane region" description="Helical" evidence="5">
    <location>
        <begin position="379"/>
        <end position="398"/>
    </location>
</feature>
<feature type="transmembrane region" description="Helical" evidence="5">
    <location>
        <begin position="155"/>
        <end position="176"/>
    </location>
</feature>
<dbReference type="PANTHER" id="PTHR31465:SF35">
    <property type="entry name" value="RTA1 DOMAIN PROTEIN-RELATED"/>
    <property type="match status" value="1"/>
</dbReference>
<sequence>MVSSFYNAMKASVLEKLIPKDVQGIDWLTREPPVNTELVQLRKFAEAIHQLYPPDIVDAYGYAIHILVLTFEAAERSNEPPSDALLKIWLHFMICASSSCAALQHPNDLFDAYNKSPARKVDREPKLAFLVNSEHLAKNRFTSAMADTTKPEYVLWPYTPSIAGGVIATIVFALLTSAHVFRLFKSRTWFCIPFVIGALFETIGYAARAAAHNDTVSKTPYIIQSVLILIAPILFAASIYMILGRLIMRTDSATYSLVRANWVTKIFVTGDVFCFFIQSGGAGMLVQAKDTDGVKMGENIILGGLILQILIFLFFVIIAGTWHRRLESRPTAASADIPWQRMVRFLYAASAFITIRNMCRVVEYAMGKEAYLLQHEWPLYIYDCLMMIATLAVCITWYDPNIKAGRKNDIEFSMRR</sequence>
<dbReference type="InterPro" id="IPR007568">
    <property type="entry name" value="RTA1"/>
</dbReference>
<keyword evidence="2 5" id="KW-0812">Transmembrane</keyword>
<evidence type="ECO:0000256" key="4">
    <source>
        <dbReference type="ARBA" id="ARBA00023136"/>
    </source>
</evidence>
<dbReference type="Proteomes" id="UP000758155">
    <property type="component" value="Unassembled WGS sequence"/>
</dbReference>
<dbReference type="AlphaFoldDB" id="A0A9P4WQT1"/>
<evidence type="ECO:0000313" key="7">
    <source>
        <dbReference type="Proteomes" id="UP000758155"/>
    </source>
</evidence>
<dbReference type="PANTHER" id="PTHR31465">
    <property type="entry name" value="PROTEIN RTA1-RELATED"/>
    <property type="match status" value="1"/>
</dbReference>
<keyword evidence="4 5" id="KW-0472">Membrane</keyword>
<evidence type="ECO:0000256" key="2">
    <source>
        <dbReference type="ARBA" id="ARBA00022692"/>
    </source>
</evidence>
<evidence type="ECO:0000256" key="1">
    <source>
        <dbReference type="ARBA" id="ARBA00004141"/>
    </source>
</evidence>
<dbReference type="Pfam" id="PF04479">
    <property type="entry name" value="RTA1"/>
    <property type="match status" value="1"/>
</dbReference>
<comment type="subcellular location">
    <subcellularLocation>
        <location evidence="1">Membrane</location>
        <topology evidence="1">Multi-pass membrane protein</topology>
    </subcellularLocation>
</comment>
<evidence type="ECO:0000313" key="6">
    <source>
        <dbReference type="EMBL" id="KAF3039326.1"/>
    </source>
</evidence>
<feature type="transmembrane region" description="Helical" evidence="5">
    <location>
        <begin position="221"/>
        <end position="243"/>
    </location>
</feature>
<feature type="transmembrane region" description="Helical" evidence="5">
    <location>
        <begin position="263"/>
        <end position="288"/>
    </location>
</feature>
<name>A0A9P4WQT1_9PLEO</name>
<keyword evidence="7" id="KW-1185">Reference proteome</keyword>
<dbReference type="EMBL" id="SWKV01000031">
    <property type="protein sequence ID" value="KAF3039326.1"/>
    <property type="molecule type" value="Genomic_DNA"/>
</dbReference>
<evidence type="ECO:0000256" key="5">
    <source>
        <dbReference type="SAM" id="Phobius"/>
    </source>
</evidence>
<evidence type="ECO:0000256" key="3">
    <source>
        <dbReference type="ARBA" id="ARBA00022989"/>
    </source>
</evidence>
<protein>
    <submittedName>
        <fullName evidence="6">Uncharacterized protein</fullName>
    </submittedName>
</protein>
<gene>
    <name evidence="6" type="ORF">E8E12_002790</name>
</gene>
<organism evidence="6 7">
    <name type="scientific">Didymella heteroderae</name>
    <dbReference type="NCBI Taxonomy" id="1769908"/>
    <lineage>
        <taxon>Eukaryota</taxon>
        <taxon>Fungi</taxon>
        <taxon>Dikarya</taxon>
        <taxon>Ascomycota</taxon>
        <taxon>Pezizomycotina</taxon>
        <taxon>Dothideomycetes</taxon>
        <taxon>Pleosporomycetidae</taxon>
        <taxon>Pleosporales</taxon>
        <taxon>Pleosporineae</taxon>
        <taxon>Didymellaceae</taxon>
        <taxon>Didymella</taxon>
    </lineage>
</organism>
<accession>A0A9P4WQT1</accession>
<comment type="caution">
    <text evidence="6">The sequence shown here is derived from an EMBL/GenBank/DDBJ whole genome shotgun (WGS) entry which is preliminary data.</text>
</comment>
<feature type="transmembrane region" description="Helical" evidence="5">
    <location>
        <begin position="300"/>
        <end position="322"/>
    </location>
</feature>